<dbReference type="PANTHER" id="PTHR32282:SF15">
    <property type="entry name" value="PENICILLIN-BINDING PROTEIN 1C"/>
    <property type="match status" value="1"/>
</dbReference>
<evidence type="ECO:0000259" key="13">
    <source>
        <dbReference type="Pfam" id="PF00905"/>
    </source>
</evidence>
<comment type="similarity">
    <text evidence="2">In the C-terminal section; belongs to the transpeptidase family.</text>
</comment>
<evidence type="ECO:0000256" key="1">
    <source>
        <dbReference type="ARBA" id="ARBA00004752"/>
    </source>
</evidence>
<dbReference type="InterPro" id="IPR001460">
    <property type="entry name" value="PCN-bd_Tpept"/>
</dbReference>
<protein>
    <recommendedName>
        <fullName evidence="10">peptidoglycan glycosyltransferase</fullName>
        <ecNumber evidence="10">2.4.99.28</ecNumber>
    </recommendedName>
</protein>
<keyword evidence="12" id="KW-0472">Membrane</keyword>
<dbReference type="Pfam" id="PF00905">
    <property type="entry name" value="Transpeptidase"/>
    <property type="match status" value="1"/>
</dbReference>
<evidence type="ECO:0000256" key="2">
    <source>
        <dbReference type="ARBA" id="ARBA00007090"/>
    </source>
</evidence>
<evidence type="ECO:0000256" key="3">
    <source>
        <dbReference type="ARBA" id="ARBA00007739"/>
    </source>
</evidence>
<evidence type="ECO:0000313" key="16">
    <source>
        <dbReference type="EMBL" id="UYQ92237.1"/>
    </source>
</evidence>
<dbReference type="EC" id="2.4.99.28" evidence="10"/>
<sequence>MKERLKKWAIKRKWWLAGLGVLLIAYYFCLPRKLFMAPTSYVVEDSNGELLSAAIAGDGQWRFPGDKEVPAKFAACITAYEDKRFYYHWGVDPMAMGRAIRQNFGGRKVVSGGSTITMQVIRLHRNQPRNLWQKLIETIQATRLEFRYSKKSILGLYAANAPFGGNVVGLEAASWRYYGRKPAQLSWGEMAALAVLPNSPALVHPGRNRQTLLNKRNHLLEKLRDNGTFDSATCDLAKLEPIPDEPLALPQLAPHLLDLFKTQQAGNKEDTRVRSSIDGQLQRNVIDILYRHHAGFRANGINNAAALVLDVETGNALSYVGNIYSPGNVELESYVDVVQALRSPGSTLKPLLYAAMMSDGQLLPNSLVPDVPTQIAGYTPQNFDLDYDGAVPASHALSRSLNIPAVRMLQQYRYQRFHALLRRLGITTFTKPANHYGLSMILGGGGTTLWELTGVYASLARTLLHMEQHEGKYDEDDYHPPGYKLSETRPSQHKLSPYGIIDAASIWYAFQAMEDVMRPGEEMLWQQFSSSQRVAWKTGTSFGFRDGWAIGVTPQYVVGVWVGNTDGEGRPGLVGVSTAAPVMFEIFRQLRTTGWFDIPSSLMRKINVCRQSGYRAGAYCEETDSVMVPAAGLRSVVCPYHQLVHLDATGKYRVTAACELPQQMQHKSWFVLPPAMEYYYRSKHLYEQLPPFKPGCDTGDEPGHAMDLIYPRPNARIYVPLELGGERGETVFRATHRNPDAKIFWHLDNAFVNTTANFHQLALRPAPGKHTLTLVDEAGEQVQIQFEILDREKDQ</sequence>
<dbReference type="Proteomes" id="UP001162741">
    <property type="component" value="Chromosome"/>
</dbReference>
<reference evidence="16" key="1">
    <citation type="submission" date="2022-10" db="EMBL/GenBank/DDBJ databases">
        <title>Chitinophaga sp. nov., isolated from soil.</title>
        <authorList>
            <person name="Jeon C.O."/>
        </authorList>
    </citation>
    <scope>NUCLEOTIDE SEQUENCE</scope>
    <source>
        <strain evidence="16">R8</strain>
    </source>
</reference>
<dbReference type="InterPro" id="IPR036950">
    <property type="entry name" value="PBP_transglycosylase"/>
</dbReference>
<keyword evidence="5" id="KW-0645">Protease</keyword>
<keyword evidence="12" id="KW-1133">Transmembrane helix</keyword>
<dbReference type="RefSeq" id="WP_264280531.1">
    <property type="nucleotide sequence ID" value="NZ_CP107006.1"/>
</dbReference>
<dbReference type="Gene3D" id="1.10.3810.10">
    <property type="entry name" value="Biosynthetic peptidoglycan transglycosylase-like"/>
    <property type="match status" value="1"/>
</dbReference>
<dbReference type="Pfam" id="PF06832">
    <property type="entry name" value="BiPBP_C"/>
    <property type="match status" value="1"/>
</dbReference>
<feature type="transmembrane region" description="Helical" evidence="12">
    <location>
        <begin position="12"/>
        <end position="28"/>
    </location>
</feature>
<dbReference type="Gene3D" id="3.40.710.10">
    <property type="entry name" value="DD-peptidase/beta-lactamase superfamily"/>
    <property type="match status" value="1"/>
</dbReference>
<feature type="domain" description="Penicillin-binding protein transpeptidase" evidence="13">
    <location>
        <begin position="305"/>
        <end position="566"/>
    </location>
</feature>
<accession>A0ABY6J253</accession>
<evidence type="ECO:0000256" key="4">
    <source>
        <dbReference type="ARBA" id="ARBA00022645"/>
    </source>
</evidence>
<evidence type="ECO:0000256" key="9">
    <source>
        <dbReference type="ARBA" id="ARBA00023268"/>
    </source>
</evidence>
<comment type="catalytic activity">
    <reaction evidence="11">
        <text>[GlcNAc-(1-&gt;4)-Mur2Ac(oyl-L-Ala-gamma-D-Glu-L-Lys-D-Ala-D-Ala)](n)-di-trans,octa-cis-undecaprenyl diphosphate + beta-D-GlcNAc-(1-&gt;4)-Mur2Ac(oyl-L-Ala-gamma-D-Glu-L-Lys-D-Ala-D-Ala)-di-trans,octa-cis-undecaprenyl diphosphate = [GlcNAc-(1-&gt;4)-Mur2Ac(oyl-L-Ala-gamma-D-Glu-L-Lys-D-Ala-D-Ala)](n+1)-di-trans,octa-cis-undecaprenyl diphosphate + di-trans,octa-cis-undecaprenyl diphosphate + H(+)</text>
        <dbReference type="Rhea" id="RHEA:23708"/>
        <dbReference type="Rhea" id="RHEA-COMP:9602"/>
        <dbReference type="Rhea" id="RHEA-COMP:9603"/>
        <dbReference type="ChEBI" id="CHEBI:15378"/>
        <dbReference type="ChEBI" id="CHEBI:58405"/>
        <dbReference type="ChEBI" id="CHEBI:60033"/>
        <dbReference type="ChEBI" id="CHEBI:78435"/>
        <dbReference type="EC" id="2.4.99.28"/>
    </reaction>
</comment>
<keyword evidence="9" id="KW-0511">Multifunctional enzyme</keyword>
<evidence type="ECO:0000256" key="6">
    <source>
        <dbReference type="ARBA" id="ARBA00022676"/>
    </source>
</evidence>
<dbReference type="SUPFAM" id="SSF56601">
    <property type="entry name" value="beta-lactamase/transpeptidase-like"/>
    <property type="match status" value="1"/>
</dbReference>
<evidence type="ECO:0000256" key="12">
    <source>
        <dbReference type="SAM" id="Phobius"/>
    </source>
</evidence>
<dbReference type="InterPro" id="IPR011815">
    <property type="entry name" value="PBP_1c"/>
</dbReference>
<evidence type="ECO:0000256" key="8">
    <source>
        <dbReference type="ARBA" id="ARBA00022801"/>
    </source>
</evidence>
<evidence type="ECO:0000256" key="11">
    <source>
        <dbReference type="ARBA" id="ARBA00049902"/>
    </source>
</evidence>
<dbReference type="InterPro" id="IPR001264">
    <property type="entry name" value="Glyco_trans_51"/>
</dbReference>
<keyword evidence="17" id="KW-1185">Reference proteome</keyword>
<proteinExistence type="inferred from homology"/>
<feature type="domain" description="Penicillin-binding C-terminal" evidence="15">
    <location>
        <begin position="701"/>
        <end position="786"/>
    </location>
</feature>
<organism evidence="16 17">
    <name type="scientific">Chitinophaga horti</name>
    <dbReference type="NCBI Taxonomy" id="2920382"/>
    <lineage>
        <taxon>Bacteria</taxon>
        <taxon>Pseudomonadati</taxon>
        <taxon>Bacteroidota</taxon>
        <taxon>Chitinophagia</taxon>
        <taxon>Chitinophagales</taxon>
        <taxon>Chitinophagaceae</taxon>
        <taxon>Chitinophaga</taxon>
    </lineage>
</organism>
<evidence type="ECO:0000259" key="14">
    <source>
        <dbReference type="Pfam" id="PF00912"/>
    </source>
</evidence>
<dbReference type="InterPro" id="IPR012338">
    <property type="entry name" value="Beta-lactam/transpept-like"/>
</dbReference>
<evidence type="ECO:0000256" key="10">
    <source>
        <dbReference type="ARBA" id="ARBA00044770"/>
    </source>
</evidence>
<dbReference type="InterPro" id="IPR050396">
    <property type="entry name" value="Glycosyltr_51/Transpeptidase"/>
</dbReference>
<dbReference type="Pfam" id="PF00912">
    <property type="entry name" value="Transgly"/>
    <property type="match status" value="1"/>
</dbReference>
<comment type="pathway">
    <text evidence="1">Cell wall biogenesis; peptidoglycan biosynthesis.</text>
</comment>
<keyword evidence="7" id="KW-0808">Transferase</keyword>
<feature type="domain" description="Glycosyl transferase family 51" evidence="14">
    <location>
        <begin position="67"/>
        <end position="223"/>
    </location>
</feature>
<keyword evidence="8" id="KW-0378">Hydrolase</keyword>
<dbReference type="EMBL" id="CP107006">
    <property type="protein sequence ID" value="UYQ92237.1"/>
    <property type="molecule type" value="Genomic_DNA"/>
</dbReference>
<keyword evidence="4" id="KW-0121">Carboxypeptidase</keyword>
<evidence type="ECO:0000256" key="7">
    <source>
        <dbReference type="ARBA" id="ARBA00022679"/>
    </source>
</evidence>
<keyword evidence="6" id="KW-0328">Glycosyltransferase</keyword>
<keyword evidence="12" id="KW-0812">Transmembrane</keyword>
<gene>
    <name evidence="16" type="primary">pbpC</name>
    <name evidence="16" type="ORF">MKQ68_19305</name>
</gene>
<comment type="similarity">
    <text evidence="3">In the N-terminal section; belongs to the glycosyltransferase 51 family.</text>
</comment>
<name>A0ABY6J253_9BACT</name>
<dbReference type="NCBIfam" id="TIGR02073">
    <property type="entry name" value="PBP_1c"/>
    <property type="match status" value="1"/>
</dbReference>
<dbReference type="InterPro" id="IPR009647">
    <property type="entry name" value="PBP_C"/>
</dbReference>
<dbReference type="SUPFAM" id="SSF53955">
    <property type="entry name" value="Lysozyme-like"/>
    <property type="match status" value="1"/>
</dbReference>
<dbReference type="InterPro" id="IPR023346">
    <property type="entry name" value="Lysozyme-like_dom_sf"/>
</dbReference>
<dbReference type="PANTHER" id="PTHR32282">
    <property type="entry name" value="BINDING PROTEIN TRANSPEPTIDASE, PUTATIVE-RELATED"/>
    <property type="match status" value="1"/>
</dbReference>
<evidence type="ECO:0000259" key="15">
    <source>
        <dbReference type="Pfam" id="PF06832"/>
    </source>
</evidence>
<evidence type="ECO:0000256" key="5">
    <source>
        <dbReference type="ARBA" id="ARBA00022670"/>
    </source>
</evidence>
<evidence type="ECO:0000313" key="17">
    <source>
        <dbReference type="Proteomes" id="UP001162741"/>
    </source>
</evidence>